<sequence>MFIRRLKIRDQPINIFGDGLYQAQVNVQTSVIIDARSSYNPTDEVKIVILPPERSDLVEVVNQGDGIWTINYIPYEIGEMQLMIYLAEKLIHQYPYRINVFDINQVNISNLTDGHVNQVVRFSIDTIRAGIGQLEVFVQDGQVLCNAISYGNSQFDVSFLPRQTGLHKIDIRFNGLTIPGSPFSCQIDELQRMIVSNHLTNVHVGHPASFDICNQSLSFDINITGLHRVDVRSSRKMEIYGSPFILQSFDTNRIVVSEIPRFIIYNQPAEFTIDALKAGEGQLEVAINNGQVPNKVKSLGKSKFHFTFLPTSNNLHQLSVKFNGHDIPGFPKECHVITADDIKIHGPGLSQVLLGAQTWFTIDTAHGSSSNIDVTVFSPTGESTTPSTLLTIAGLRVDWTPTEIGTYRIHVELNGKLIPASPFYVKCYDPKKVLVTPTTNSSAIGKPTKFRIDASMAGEGNLEISVNYSGQNIPNDVNPTGKSCYEVQFIPHKATTHYCNILFNGELVPGSPFPVNVMENQRVTAMGKGLGSNPINIPTSFTVVTQNDDVGKLKCSIKGPNDHLISCITTKIDPNRYEVTYTPDRVGEFHIDVLHDDIPIDGSPFTSQSYDINKIKTFDFPSSTTVSTPTSFIIDATDSGAGNLEIAISRDGKNIPNYVQNEGGARFRVNFLPDKPCAHYIRIKLNGIHIHGSPFICNVFSSELTFENYEYASINKRTSLVIKPKTHSMFNPNIHVEIVTPAGKKLKSKIEKLSPKFFTADNYRENLALRHPCNSINKRLQPYITWTEKLASSQYKVQKDACGQLSSGPACCTHEIMNTYALSYGTELQKLIDAEFDRFTRSLFLSKEQIDIWSKEYITELRRLTISSLETLFGTKEYRSNVHQSVLSLFNTLSNNQSSVDDVSKATIDLFNQLIISLYRQFMVDNKELVLDAKLKKCLVNKAFEIDALSSQRELLYILTSGSSLLQLFRTMIVYIHADIRRITSLPTMTSNSCIQRYARETLCPLCVNISRFNQMINDNNEPLCEGDCRYATETCFNQTNGSYMEFATVFKNYSLIVRDIEQTIVDLKLVERLSKLHIYLYDMVVKAINSRQIYTQLQKACSDPNAKSFSPLLSLPPTISERRELVYQWNRSLHFVLKQLQSSIDTLHIHLTEKIITDICSNSNYAVKSNRCTQIDKQNAK</sequence>
<comment type="caution">
    <text evidence="4">The sequence shown here is derived from an EMBL/GenBank/DDBJ whole genome shotgun (WGS) entry which is preliminary data.</text>
</comment>
<dbReference type="InterPro" id="IPR014756">
    <property type="entry name" value="Ig_E-set"/>
</dbReference>
<dbReference type="PANTHER" id="PTHR38537">
    <property type="entry name" value="JITTERBUG, ISOFORM N"/>
    <property type="match status" value="1"/>
</dbReference>
<reference evidence="4" key="1">
    <citation type="submission" date="2021-02" db="EMBL/GenBank/DDBJ databases">
        <authorList>
            <person name="Nowell W R."/>
        </authorList>
    </citation>
    <scope>NUCLEOTIDE SEQUENCE</scope>
</reference>
<dbReference type="InterPro" id="IPR001298">
    <property type="entry name" value="Filamin/ABP280_rpt"/>
</dbReference>
<evidence type="ECO:0000313" key="4">
    <source>
        <dbReference type="EMBL" id="CAF0964296.1"/>
    </source>
</evidence>
<accession>A0A814EBX0</accession>
<comment type="similarity">
    <text evidence="1">Belongs to the filamin family.</text>
</comment>
<feature type="repeat" description="Filamin" evidence="3">
    <location>
        <begin position="334"/>
        <end position="427"/>
    </location>
</feature>
<keyword evidence="2" id="KW-0677">Repeat</keyword>
<feature type="repeat" description="Filamin" evidence="3">
    <location>
        <begin position="110"/>
        <end position="187"/>
    </location>
</feature>
<name>A0A814EBX0_ADIRI</name>
<dbReference type="Pfam" id="PF00630">
    <property type="entry name" value="Filamin"/>
    <property type="match status" value="7"/>
</dbReference>
<dbReference type="EMBL" id="CAJNOJ010000051">
    <property type="protein sequence ID" value="CAF0964296.1"/>
    <property type="molecule type" value="Genomic_DNA"/>
</dbReference>
<dbReference type="Gene3D" id="2.60.40.10">
    <property type="entry name" value="Immunoglobulins"/>
    <property type="match status" value="7"/>
</dbReference>
<feature type="repeat" description="Filamin" evidence="3">
    <location>
        <begin position="266"/>
        <end position="336"/>
    </location>
</feature>
<dbReference type="AlphaFoldDB" id="A0A814EBX0"/>
<evidence type="ECO:0000256" key="3">
    <source>
        <dbReference type="PROSITE-ProRule" id="PRU00087"/>
    </source>
</evidence>
<organism evidence="4 5">
    <name type="scientific">Adineta ricciae</name>
    <name type="common">Rotifer</name>
    <dbReference type="NCBI Taxonomy" id="249248"/>
    <lineage>
        <taxon>Eukaryota</taxon>
        <taxon>Metazoa</taxon>
        <taxon>Spiralia</taxon>
        <taxon>Gnathifera</taxon>
        <taxon>Rotifera</taxon>
        <taxon>Eurotatoria</taxon>
        <taxon>Bdelloidea</taxon>
        <taxon>Adinetida</taxon>
        <taxon>Adinetidae</taxon>
        <taxon>Adineta</taxon>
    </lineage>
</organism>
<feature type="repeat" description="Filamin" evidence="3">
    <location>
        <begin position="13"/>
        <end position="100"/>
    </location>
</feature>
<dbReference type="InterPro" id="IPR017868">
    <property type="entry name" value="Filamin/ABP280_repeat-like"/>
</dbReference>
<dbReference type="GO" id="GO:0030036">
    <property type="term" value="P:actin cytoskeleton organization"/>
    <property type="evidence" value="ECO:0007669"/>
    <property type="project" value="InterPro"/>
</dbReference>
<feature type="repeat" description="Filamin" evidence="3">
    <location>
        <begin position="515"/>
        <end position="609"/>
    </location>
</feature>
<dbReference type="GO" id="GO:0051015">
    <property type="term" value="F:actin filament binding"/>
    <property type="evidence" value="ECO:0007669"/>
    <property type="project" value="InterPro"/>
</dbReference>
<dbReference type="OrthoDB" id="18740at2759"/>
<dbReference type="PROSITE" id="PS50194">
    <property type="entry name" value="FILAMIN_REPEAT"/>
    <property type="match status" value="7"/>
</dbReference>
<dbReference type="SUPFAM" id="SSF81296">
    <property type="entry name" value="E set domains"/>
    <property type="match status" value="7"/>
</dbReference>
<dbReference type="InterPro" id="IPR013783">
    <property type="entry name" value="Ig-like_fold"/>
</dbReference>
<feature type="repeat" description="Filamin" evidence="3">
    <location>
        <begin position="607"/>
        <end position="699"/>
    </location>
</feature>
<dbReference type="PANTHER" id="PTHR38537:SF8">
    <property type="entry name" value="FILAMIN-A"/>
    <property type="match status" value="1"/>
</dbReference>
<protein>
    <submittedName>
        <fullName evidence="4">Uncharacterized protein</fullName>
    </submittedName>
</protein>
<gene>
    <name evidence="4" type="ORF">EDS130_LOCUS13038</name>
</gene>
<feature type="repeat" description="Filamin" evidence="3">
    <location>
        <begin position="425"/>
        <end position="517"/>
    </location>
</feature>
<evidence type="ECO:0000256" key="2">
    <source>
        <dbReference type="ARBA" id="ARBA00022737"/>
    </source>
</evidence>
<dbReference type="Proteomes" id="UP000663852">
    <property type="component" value="Unassembled WGS sequence"/>
</dbReference>
<evidence type="ECO:0000256" key="1">
    <source>
        <dbReference type="ARBA" id="ARBA00009238"/>
    </source>
</evidence>
<proteinExistence type="inferred from homology"/>
<dbReference type="SMART" id="SM00557">
    <property type="entry name" value="IG_FLMN"/>
    <property type="match status" value="7"/>
</dbReference>
<evidence type="ECO:0000313" key="5">
    <source>
        <dbReference type="Proteomes" id="UP000663852"/>
    </source>
</evidence>
<dbReference type="InterPro" id="IPR044801">
    <property type="entry name" value="Filamin"/>
</dbReference>